<proteinExistence type="predicted"/>
<reference evidence="1" key="1">
    <citation type="journal article" date="2021" name="Proc. Natl. Acad. Sci. U.S.A.">
        <title>A Catalog of Tens of Thousands of Viruses from Human Metagenomes Reveals Hidden Associations with Chronic Diseases.</title>
        <authorList>
            <person name="Tisza M.J."/>
            <person name="Buck C.B."/>
        </authorList>
    </citation>
    <scope>NUCLEOTIDE SEQUENCE</scope>
    <source>
        <strain evidence="1">Cttxo15</strain>
    </source>
</reference>
<evidence type="ECO:0000313" key="1">
    <source>
        <dbReference type="EMBL" id="DAD88525.1"/>
    </source>
</evidence>
<protein>
    <submittedName>
        <fullName evidence="1">Uncharacterized protein</fullName>
    </submittedName>
</protein>
<dbReference type="EMBL" id="BK015041">
    <property type="protein sequence ID" value="DAD88525.1"/>
    <property type="molecule type" value="Genomic_DNA"/>
</dbReference>
<sequence length="30" mass="3579">MLRLRLEDLTSSLRGKIEELSLFRFITEIV</sequence>
<organism evidence="1">
    <name type="scientific">Podoviridae sp. cttxo15</name>
    <dbReference type="NCBI Taxonomy" id="2826584"/>
    <lineage>
        <taxon>Viruses</taxon>
        <taxon>Duplodnaviria</taxon>
        <taxon>Heunggongvirae</taxon>
        <taxon>Uroviricota</taxon>
        <taxon>Caudoviricetes</taxon>
    </lineage>
</organism>
<name>A0A8S5N1J4_9CAUD</name>
<accession>A0A8S5N1J4</accession>